<dbReference type="PATRIC" id="fig|396596.7.peg.1515"/>
<organism evidence="1 2">
    <name type="scientific">Burkholderia ambifaria IOP40-10</name>
    <dbReference type="NCBI Taxonomy" id="396596"/>
    <lineage>
        <taxon>Bacteria</taxon>
        <taxon>Pseudomonadati</taxon>
        <taxon>Pseudomonadota</taxon>
        <taxon>Betaproteobacteria</taxon>
        <taxon>Burkholderiales</taxon>
        <taxon>Burkholderiaceae</taxon>
        <taxon>Burkholderia</taxon>
        <taxon>Burkholderia cepacia complex</taxon>
    </lineage>
</organism>
<proteinExistence type="predicted"/>
<name>B1FP04_9BURK</name>
<gene>
    <name evidence="1" type="ORF">BamIOP4010DRAFT_5765</name>
</gene>
<dbReference type="EMBL" id="ABLC01000249">
    <property type="protein sequence ID" value="EDT00729.1"/>
    <property type="molecule type" value="Genomic_DNA"/>
</dbReference>
<dbReference type="RefSeq" id="WP_006754924.1">
    <property type="nucleotide sequence ID" value="NZ_ABLC01000249.1"/>
</dbReference>
<comment type="caution">
    <text evidence="1">The sequence shown here is derived from an EMBL/GenBank/DDBJ whole genome shotgun (WGS) entry which is preliminary data.</text>
</comment>
<evidence type="ECO:0000313" key="1">
    <source>
        <dbReference type="EMBL" id="EDT00729.1"/>
    </source>
</evidence>
<evidence type="ECO:0000313" key="2">
    <source>
        <dbReference type="Proteomes" id="UP000005463"/>
    </source>
</evidence>
<accession>B1FP04</accession>
<dbReference type="Proteomes" id="UP000005463">
    <property type="component" value="Unassembled WGS sequence"/>
</dbReference>
<sequence length="111" mass="12150">MNPRNREICDFLKKHAGKTGASVADVATGCQISERSARGRIRVLLNDAFLVRVAGSCPPAYQWSGKCLPCSELPEKALRQQALRDASRSQCSAILHTAVVMDRMVRSGLNH</sequence>
<reference evidence="1 2" key="1">
    <citation type="submission" date="2008-03" db="EMBL/GenBank/DDBJ databases">
        <title>Sequencing of the draft genome and assembly of Burkholderia ambifaria IOP40-10.</title>
        <authorList>
            <consortium name="US DOE Joint Genome Institute (JGI-PGF)"/>
            <person name="Copeland A."/>
            <person name="Lucas S."/>
            <person name="Lapidus A."/>
            <person name="Glavina del Rio T."/>
            <person name="Dalin E."/>
            <person name="Tice H."/>
            <person name="Bruce D."/>
            <person name="Goodwin L."/>
            <person name="Pitluck S."/>
            <person name="Larimer F."/>
            <person name="Land M.L."/>
            <person name="Hauser L."/>
            <person name="Tiedje J."/>
            <person name="Richardson P."/>
        </authorList>
    </citation>
    <scope>NUCLEOTIDE SEQUENCE [LARGE SCALE GENOMIC DNA]</scope>
    <source>
        <strain evidence="1 2">IOP40-10</strain>
    </source>
</reference>
<protein>
    <submittedName>
        <fullName evidence="1">GP62</fullName>
    </submittedName>
</protein>
<dbReference type="AlphaFoldDB" id="B1FP04"/>